<name>A0ABT8QU84_9FIRM</name>
<dbReference type="EC" id="2.4.-.-" evidence="4"/>
<protein>
    <submittedName>
        <fullName evidence="4">Glycosyltransferase</fullName>
        <ecNumber evidence="4">2.4.-.-</ecNumber>
    </submittedName>
</protein>
<evidence type="ECO:0000256" key="2">
    <source>
        <dbReference type="ARBA" id="ARBA00022679"/>
    </source>
</evidence>
<keyword evidence="5" id="KW-1185">Reference proteome</keyword>
<evidence type="ECO:0000259" key="3">
    <source>
        <dbReference type="Pfam" id="PF00535"/>
    </source>
</evidence>
<dbReference type="GO" id="GO:0016757">
    <property type="term" value="F:glycosyltransferase activity"/>
    <property type="evidence" value="ECO:0007669"/>
    <property type="project" value="UniProtKB-KW"/>
</dbReference>
<evidence type="ECO:0000256" key="1">
    <source>
        <dbReference type="ARBA" id="ARBA00022676"/>
    </source>
</evidence>
<dbReference type="InterPro" id="IPR029044">
    <property type="entry name" value="Nucleotide-diphossugar_trans"/>
</dbReference>
<sequence length="367" mass="42970">MKDTAREQPLITIVVPVYKVPYDMLKQCLESICAQSVSNFEAILIDDGSPDECGKVCDEYAAKDARMRVIHQENGGLSVVRNNGINAAKGDWVCFVDGDDWIEPESMEFAEQYIKECQDGDILIWDEFYEVGGISKKNCFLRKEVSGILCFADTEREQLIKLILPDGTEEPSPLAIVDIGTANARLYRKQFLIEKNVYNMPGLKRMQDNVFNLWAFSKAEKIYYQCKRLYHYVYSENAATRKYTPDIADTMYFLYRCMNDFVVKTHNTAEFHQRLYLRFVRILSRCFELNYANQHNPKSIMEKINKAKADMERPYFREVIEKCDAKNQAFRIYLILWLLRHKRYFGMIILTRANALTRNMRLILRKS</sequence>
<organism evidence="4 5">
    <name type="scientific">Desulfosporosinus nitroreducens</name>
    <dbReference type="NCBI Taxonomy" id="2018668"/>
    <lineage>
        <taxon>Bacteria</taxon>
        <taxon>Bacillati</taxon>
        <taxon>Bacillota</taxon>
        <taxon>Clostridia</taxon>
        <taxon>Eubacteriales</taxon>
        <taxon>Desulfitobacteriaceae</taxon>
        <taxon>Desulfosporosinus</taxon>
    </lineage>
</organism>
<feature type="domain" description="Glycosyltransferase 2-like" evidence="3">
    <location>
        <begin position="12"/>
        <end position="119"/>
    </location>
</feature>
<accession>A0ABT8QU84</accession>
<keyword evidence="1 4" id="KW-0328">Glycosyltransferase</keyword>
<dbReference type="Proteomes" id="UP001176021">
    <property type="component" value="Unassembled WGS sequence"/>
</dbReference>
<dbReference type="RefSeq" id="WP_302049658.1">
    <property type="nucleotide sequence ID" value="NZ_JAMJEV010000018.1"/>
</dbReference>
<proteinExistence type="predicted"/>
<dbReference type="Gene3D" id="3.90.550.10">
    <property type="entry name" value="Spore Coat Polysaccharide Biosynthesis Protein SpsA, Chain A"/>
    <property type="match status" value="1"/>
</dbReference>
<dbReference type="PANTHER" id="PTHR22916:SF51">
    <property type="entry name" value="GLYCOSYLTRANSFERASE EPSH-RELATED"/>
    <property type="match status" value="1"/>
</dbReference>
<reference evidence="4" key="1">
    <citation type="submission" date="2022-05" db="EMBL/GenBank/DDBJ databases">
        <title>Expanded diversity of anoxic marine methylotrophy in a Black Sea sulfate reducing microorganism.</title>
        <authorList>
            <person name="Fischer P.Q."/>
            <person name="Stams A.J.M."/>
            <person name="Villanueva L."/>
            <person name="Sousa D.Z."/>
        </authorList>
    </citation>
    <scope>NUCLEOTIDE SEQUENCE</scope>
    <source>
        <strain evidence="4">P130</strain>
    </source>
</reference>
<dbReference type="EMBL" id="JAMJEV010000018">
    <property type="protein sequence ID" value="MDO0824923.1"/>
    <property type="molecule type" value="Genomic_DNA"/>
</dbReference>
<dbReference type="Pfam" id="PF00535">
    <property type="entry name" value="Glycos_transf_2"/>
    <property type="match status" value="1"/>
</dbReference>
<dbReference type="InterPro" id="IPR001173">
    <property type="entry name" value="Glyco_trans_2-like"/>
</dbReference>
<evidence type="ECO:0000313" key="5">
    <source>
        <dbReference type="Proteomes" id="UP001176021"/>
    </source>
</evidence>
<keyword evidence="2 4" id="KW-0808">Transferase</keyword>
<dbReference type="CDD" id="cd00761">
    <property type="entry name" value="Glyco_tranf_GTA_type"/>
    <property type="match status" value="1"/>
</dbReference>
<evidence type="ECO:0000313" key="4">
    <source>
        <dbReference type="EMBL" id="MDO0824923.1"/>
    </source>
</evidence>
<comment type="caution">
    <text evidence="4">The sequence shown here is derived from an EMBL/GenBank/DDBJ whole genome shotgun (WGS) entry which is preliminary data.</text>
</comment>
<dbReference type="SUPFAM" id="SSF53448">
    <property type="entry name" value="Nucleotide-diphospho-sugar transferases"/>
    <property type="match status" value="1"/>
</dbReference>
<gene>
    <name evidence="4" type="ORF">M8H41_18995</name>
</gene>
<dbReference type="PANTHER" id="PTHR22916">
    <property type="entry name" value="GLYCOSYLTRANSFERASE"/>
    <property type="match status" value="1"/>
</dbReference>